<protein>
    <recommendedName>
        <fullName evidence="3">Large polyvalent protein-associated domain-containing protein</fullName>
    </recommendedName>
</protein>
<reference evidence="1" key="1">
    <citation type="submission" date="2023-01" db="EMBL/GenBank/DDBJ databases">
        <title>Genome analysis of 13 Lactobacillus isolated from gut of wild boar.</title>
        <authorList>
            <person name="Papp P."/>
            <person name="Libisch B."/>
            <person name="Nagy T."/>
            <person name="Olasz F."/>
        </authorList>
    </citation>
    <scope>NUCLEOTIDE SEQUENCE</scope>
    <source>
        <strain evidence="1">F108</strain>
    </source>
</reference>
<dbReference type="Gene3D" id="3.40.390.10">
    <property type="entry name" value="Collagenase (Catalytic Domain)"/>
    <property type="match status" value="1"/>
</dbReference>
<proteinExistence type="predicted"/>
<dbReference type="Proteomes" id="UP001218021">
    <property type="component" value="Unassembled WGS sequence"/>
</dbReference>
<organism evidence="1 2">
    <name type="scientific">Limosilactobacillus mucosae</name>
    <name type="common">Lactobacillus mucosae</name>
    <dbReference type="NCBI Taxonomy" id="97478"/>
    <lineage>
        <taxon>Bacteria</taxon>
        <taxon>Bacillati</taxon>
        <taxon>Bacillota</taxon>
        <taxon>Bacilli</taxon>
        <taxon>Lactobacillales</taxon>
        <taxon>Lactobacillaceae</taxon>
        <taxon>Limosilactobacillus</taxon>
    </lineage>
</organism>
<accession>A0AAJ1M912</accession>
<evidence type="ECO:0000313" key="1">
    <source>
        <dbReference type="EMBL" id="MDC2828461.1"/>
    </source>
</evidence>
<sequence>MTNNQNMNNPVISLLRENFGIRKVSSTIKLTEKDNIYTTYRKIADFIWKNGEWSQADYVTAIVDFSTYTSLFDGLTIKPEDVVMVDLDEDSQIASNAAKIKRATEKSGSDIKVFFYKGTQTNDKNTVDKFGYYAVDFANKLGTMNNSSYYLRSDSTVKWKVANANRLIGYSLLAKNIFNAFCADLPVDEAIDPLQFVKSMKNQLRRLSLATLRNYNWRFSGSSFGEMTYVMLQSYANLSFNDWKKYRSDYLSLSFIQTYINRTYNIVRLEKYERDIDKLSKTPVFMQKKNINEATRRVMRTTQLNHYFDSVELDNDVDLKLFSSFEPELMRLMELLPKPTDNLTLRLRKLGNYRASGLFVPSFQTLIIDFRTPNQIYSSLNDKDSLQQVGMAGYSSFIHEYGHYLDYNLSQEEPCLSLGNSFSQILSSYTEQVMKEKDKFSSSGKYGIDYFTTATEVFARSFELYLWNKGLRSNLIGTEKEYLNKPEYLCFTTEIKNLIETYFDNLEAFKGMANSFDTDVTAEPENKKSEAIVQLWQPSSEQSSTNPDYDLVEHKVGENLTEYLLF</sequence>
<evidence type="ECO:0000313" key="2">
    <source>
        <dbReference type="Proteomes" id="UP001218021"/>
    </source>
</evidence>
<comment type="caution">
    <text evidence="1">The sequence shown here is derived from an EMBL/GenBank/DDBJ whole genome shotgun (WGS) entry which is preliminary data.</text>
</comment>
<gene>
    <name evidence="1" type="ORF">PO158_09230</name>
</gene>
<dbReference type="AlphaFoldDB" id="A0AAJ1M912"/>
<name>A0AAJ1M912_LIMMU</name>
<evidence type="ECO:0008006" key="3">
    <source>
        <dbReference type="Google" id="ProtNLM"/>
    </source>
</evidence>
<dbReference type="InterPro" id="IPR024079">
    <property type="entry name" value="MetalloPept_cat_dom_sf"/>
</dbReference>
<dbReference type="EMBL" id="JAQOND010000032">
    <property type="protein sequence ID" value="MDC2828461.1"/>
    <property type="molecule type" value="Genomic_DNA"/>
</dbReference>
<dbReference type="GO" id="GO:0008237">
    <property type="term" value="F:metallopeptidase activity"/>
    <property type="evidence" value="ECO:0007669"/>
    <property type="project" value="InterPro"/>
</dbReference>
<dbReference type="RefSeq" id="WP_272207411.1">
    <property type="nucleotide sequence ID" value="NZ_JAQONC010000001.1"/>
</dbReference>